<sequence>MLDVESENHIKRKDENLNVRLQNIAFWYDDYEDDVHNFQLFRHHTSNFSETSSDKNYDSVFLKVKYDTKIDMNEINADSIQDYNKLLTINELITSLDKCNSRSPGPDNISYDLLKHLPERVPNYLLYIYTIIYGSVKLSLTNGEEQSLYLFSNLIETVDPLNYRPISLTCTLCKLIEKIINNRLMWTLEHNGFFAETQCGFRHFHSTVDNLILLESEKWEAFTNSQQLTAATLDIEKAYDMIWKENVIKILLNNNIKGNMISFIYNFLQERVTQVRANGILSKIVPIQNGLPQGYISYVHKLVLTVQLSYSRTQPTNGGPGSDARREEAAALRKLDGNLFGYDGFSSVNREQANLFHFRLTYIKRSQQVQCECTDEDISVIRFQAANSFNKQLNMADNTTAVQTKVVKVTCYVSL</sequence>
<protein>
    <recommendedName>
        <fullName evidence="1">Reverse transcriptase domain-containing protein</fullName>
    </recommendedName>
</protein>
<reference evidence="2 3" key="1">
    <citation type="journal article" date="2022" name="Allergy">
        <title>Genome assembly and annotation of Periplaneta americana reveal a comprehensive cockroach allergen profile.</title>
        <authorList>
            <person name="Wang L."/>
            <person name="Xiong Q."/>
            <person name="Saelim N."/>
            <person name="Wang L."/>
            <person name="Nong W."/>
            <person name="Wan A.T."/>
            <person name="Shi M."/>
            <person name="Liu X."/>
            <person name="Cao Q."/>
            <person name="Hui J.H.L."/>
            <person name="Sookrung N."/>
            <person name="Leung T.F."/>
            <person name="Tungtrongchitr A."/>
            <person name="Tsui S.K.W."/>
        </authorList>
    </citation>
    <scope>NUCLEOTIDE SEQUENCE [LARGE SCALE GENOMIC DNA]</scope>
    <source>
        <strain evidence="2">PWHHKU_190912</strain>
    </source>
</reference>
<dbReference type="Proteomes" id="UP001148838">
    <property type="component" value="Unassembled WGS sequence"/>
</dbReference>
<evidence type="ECO:0000259" key="1">
    <source>
        <dbReference type="Pfam" id="PF00078"/>
    </source>
</evidence>
<name>A0ABQ8U325_PERAM</name>
<evidence type="ECO:0000313" key="2">
    <source>
        <dbReference type="EMBL" id="KAJ4451910.1"/>
    </source>
</evidence>
<accession>A0ABQ8U325</accession>
<dbReference type="InterPro" id="IPR000477">
    <property type="entry name" value="RT_dom"/>
</dbReference>
<keyword evidence="3" id="KW-1185">Reference proteome</keyword>
<dbReference type="EMBL" id="JAJSOF020000001">
    <property type="protein sequence ID" value="KAJ4451910.1"/>
    <property type="molecule type" value="Genomic_DNA"/>
</dbReference>
<comment type="caution">
    <text evidence="2">The sequence shown here is derived from an EMBL/GenBank/DDBJ whole genome shotgun (WGS) entry which is preliminary data.</text>
</comment>
<feature type="domain" description="Reverse transcriptase" evidence="1">
    <location>
        <begin position="162"/>
        <end position="295"/>
    </location>
</feature>
<dbReference type="Pfam" id="PF00078">
    <property type="entry name" value="RVT_1"/>
    <property type="match status" value="1"/>
</dbReference>
<proteinExistence type="predicted"/>
<dbReference type="PANTHER" id="PTHR19446">
    <property type="entry name" value="REVERSE TRANSCRIPTASES"/>
    <property type="match status" value="1"/>
</dbReference>
<evidence type="ECO:0000313" key="3">
    <source>
        <dbReference type="Proteomes" id="UP001148838"/>
    </source>
</evidence>
<organism evidence="2 3">
    <name type="scientific">Periplaneta americana</name>
    <name type="common">American cockroach</name>
    <name type="synonym">Blatta americana</name>
    <dbReference type="NCBI Taxonomy" id="6978"/>
    <lineage>
        <taxon>Eukaryota</taxon>
        <taxon>Metazoa</taxon>
        <taxon>Ecdysozoa</taxon>
        <taxon>Arthropoda</taxon>
        <taxon>Hexapoda</taxon>
        <taxon>Insecta</taxon>
        <taxon>Pterygota</taxon>
        <taxon>Neoptera</taxon>
        <taxon>Polyneoptera</taxon>
        <taxon>Dictyoptera</taxon>
        <taxon>Blattodea</taxon>
        <taxon>Blattoidea</taxon>
        <taxon>Blattidae</taxon>
        <taxon>Blattinae</taxon>
        <taxon>Periplaneta</taxon>
    </lineage>
</organism>
<gene>
    <name evidence="2" type="ORF">ANN_03388</name>
</gene>